<evidence type="ECO:0000313" key="9">
    <source>
        <dbReference type="Proteomes" id="UP000000323"/>
    </source>
</evidence>
<evidence type="ECO:0000256" key="3">
    <source>
        <dbReference type="ARBA" id="ARBA00022692"/>
    </source>
</evidence>
<keyword evidence="5 6" id="KW-0472">Membrane</keyword>
<feature type="transmembrane region" description="Helical" evidence="6">
    <location>
        <begin position="19"/>
        <end position="43"/>
    </location>
</feature>
<dbReference type="AlphaFoldDB" id="D1CET0"/>
<sequence>MAVSGNTVVGSIWRNRDFLLLWIGQSVSMLGSRVSQFAFPLLVLAVTGSPARAGLVSALGTLPYLLVTLPAGALVDRWDRRRIMLLCDLGRAVALGSIPLAFTIGSLSWQHLAVVAMIDGTLSTFFSLAHSSALPHVVDRRQLSQALSAASTTDQASQMVGPLIGGLLYTLGRGLPFLVDAVSYVVSGAMLMGVRRHLQGHAHAPSGKKIWHDVRDGIHWLWKEPMLRFLLGVVGTIDLCSYGYTLIMVVLAQELGATPFQMGVLFATGGVGGILGALVTPWLHARLRFGTMLLGVIWVWVLTWPPYAFAPNLWVLGVVNIVGWVLVPMLYVTEGSYRMTVVPDAFRGRVNSVWRMLTIGLQPVSVAITGWMLGALGPTWTILLSTIPQAVAAIAALLYKPLREAPKLAEIARDTATSGS</sequence>
<reference evidence="9" key="1">
    <citation type="journal article" date="2010" name="Stand. Genomic Sci.">
        <title>Complete genome sequence of 'Thermobaculum terrenum' type strain (YNP1).</title>
        <authorList>
            <person name="Kiss H."/>
            <person name="Cleland D."/>
            <person name="Lapidus A."/>
            <person name="Lucas S."/>
            <person name="Glavina Del Rio T."/>
            <person name="Nolan M."/>
            <person name="Tice H."/>
            <person name="Han C."/>
            <person name="Goodwin L."/>
            <person name="Pitluck S."/>
            <person name="Liolios K."/>
            <person name="Ivanova N."/>
            <person name="Mavromatis K."/>
            <person name="Ovchinnikova G."/>
            <person name="Pati A."/>
            <person name="Chen A."/>
            <person name="Palaniappan K."/>
            <person name="Land M."/>
            <person name="Hauser L."/>
            <person name="Chang Y."/>
            <person name="Jeffries C."/>
            <person name="Lu M."/>
            <person name="Brettin T."/>
            <person name="Detter J."/>
            <person name="Goker M."/>
            <person name="Tindall B."/>
            <person name="Beck B."/>
            <person name="McDermott T."/>
            <person name="Woyke T."/>
            <person name="Bristow J."/>
            <person name="Eisen J."/>
            <person name="Markowitz V."/>
            <person name="Hugenholtz P."/>
            <person name="Kyrpides N."/>
            <person name="Klenk H."/>
            <person name="Cheng J."/>
        </authorList>
    </citation>
    <scope>NUCLEOTIDE SEQUENCE [LARGE SCALE GENOMIC DNA]</scope>
    <source>
        <strain evidence="9">ATCC BAA-798 / YNP1</strain>
    </source>
</reference>
<evidence type="ECO:0000256" key="1">
    <source>
        <dbReference type="ARBA" id="ARBA00004651"/>
    </source>
</evidence>
<feature type="transmembrane region" description="Helical" evidence="6">
    <location>
        <begin position="264"/>
        <end position="283"/>
    </location>
</feature>
<evidence type="ECO:0000259" key="7">
    <source>
        <dbReference type="PROSITE" id="PS50850"/>
    </source>
</evidence>
<dbReference type="InterPro" id="IPR036259">
    <property type="entry name" value="MFS_trans_sf"/>
</dbReference>
<dbReference type="GO" id="GO:0005886">
    <property type="term" value="C:plasma membrane"/>
    <property type="evidence" value="ECO:0007669"/>
    <property type="project" value="UniProtKB-SubCell"/>
</dbReference>
<comment type="subcellular location">
    <subcellularLocation>
        <location evidence="1">Cell membrane</location>
        <topology evidence="1">Multi-pass membrane protein</topology>
    </subcellularLocation>
</comment>
<keyword evidence="9" id="KW-1185">Reference proteome</keyword>
<dbReference type="SUPFAM" id="SSF103473">
    <property type="entry name" value="MFS general substrate transporter"/>
    <property type="match status" value="1"/>
</dbReference>
<dbReference type="HOGENOM" id="CLU_034180_13_4_0"/>
<feature type="transmembrane region" description="Helical" evidence="6">
    <location>
        <begin position="55"/>
        <end position="75"/>
    </location>
</feature>
<gene>
    <name evidence="8" type="ordered locus">Tter_0516</name>
</gene>
<proteinExistence type="predicted"/>
<dbReference type="PANTHER" id="PTHR23513">
    <property type="entry name" value="INTEGRAL MEMBRANE EFFLUX PROTEIN-RELATED"/>
    <property type="match status" value="1"/>
</dbReference>
<accession>D1CET0</accession>
<feature type="transmembrane region" description="Helical" evidence="6">
    <location>
        <begin position="353"/>
        <end position="374"/>
    </location>
</feature>
<evidence type="ECO:0000313" key="8">
    <source>
        <dbReference type="EMBL" id="ACZ41436.1"/>
    </source>
</evidence>
<dbReference type="Gene3D" id="1.20.1250.20">
    <property type="entry name" value="MFS general substrate transporter like domains"/>
    <property type="match status" value="1"/>
</dbReference>
<dbReference type="GO" id="GO:0022857">
    <property type="term" value="F:transmembrane transporter activity"/>
    <property type="evidence" value="ECO:0007669"/>
    <property type="project" value="InterPro"/>
</dbReference>
<dbReference type="PROSITE" id="PS50850">
    <property type="entry name" value="MFS"/>
    <property type="match status" value="1"/>
</dbReference>
<evidence type="ECO:0000256" key="2">
    <source>
        <dbReference type="ARBA" id="ARBA00022475"/>
    </source>
</evidence>
<dbReference type="Pfam" id="PF07690">
    <property type="entry name" value="MFS_1"/>
    <property type="match status" value="1"/>
</dbReference>
<feature type="transmembrane region" description="Helical" evidence="6">
    <location>
        <begin position="380"/>
        <end position="399"/>
    </location>
</feature>
<evidence type="ECO:0000256" key="6">
    <source>
        <dbReference type="SAM" id="Phobius"/>
    </source>
</evidence>
<dbReference type="EMBL" id="CP001825">
    <property type="protein sequence ID" value="ACZ41436.1"/>
    <property type="molecule type" value="Genomic_DNA"/>
</dbReference>
<name>D1CET0_THET1</name>
<dbReference type="InterPro" id="IPR011701">
    <property type="entry name" value="MFS"/>
</dbReference>
<dbReference type="InterPro" id="IPR020846">
    <property type="entry name" value="MFS_dom"/>
</dbReference>
<feature type="transmembrane region" description="Helical" evidence="6">
    <location>
        <begin position="290"/>
        <end position="307"/>
    </location>
</feature>
<organism evidence="8 9">
    <name type="scientific">Thermobaculum terrenum (strain ATCC BAA-798 / CCMEE 7001 / YNP1)</name>
    <dbReference type="NCBI Taxonomy" id="525904"/>
    <lineage>
        <taxon>Bacteria</taxon>
        <taxon>Bacillati</taxon>
        <taxon>Chloroflexota</taxon>
        <taxon>Chloroflexia</taxon>
        <taxon>Candidatus Thermobaculales</taxon>
        <taxon>Candidatus Thermobaculaceae</taxon>
        <taxon>Thermobaculum</taxon>
    </lineage>
</organism>
<dbReference type="RefSeq" id="WP_012874471.1">
    <property type="nucleotide sequence ID" value="NC_013525.1"/>
</dbReference>
<keyword evidence="4 6" id="KW-1133">Transmembrane helix</keyword>
<keyword evidence="3 6" id="KW-0812">Transmembrane</keyword>
<dbReference type="Proteomes" id="UP000000323">
    <property type="component" value="Chromosome 1"/>
</dbReference>
<dbReference type="PANTHER" id="PTHR23513:SF6">
    <property type="entry name" value="MAJOR FACILITATOR SUPERFAMILY ASSOCIATED DOMAIN-CONTAINING PROTEIN"/>
    <property type="match status" value="1"/>
</dbReference>
<feature type="transmembrane region" description="Helical" evidence="6">
    <location>
        <begin position="229"/>
        <end position="252"/>
    </location>
</feature>
<feature type="transmembrane region" description="Helical" evidence="6">
    <location>
        <begin position="313"/>
        <end position="332"/>
    </location>
</feature>
<keyword evidence="2" id="KW-1003">Cell membrane</keyword>
<feature type="domain" description="Major facilitator superfamily (MFS) profile" evidence="7">
    <location>
        <begin position="224"/>
        <end position="420"/>
    </location>
</feature>
<protein>
    <submittedName>
        <fullName evidence="8">Major facilitator superfamily MFS_1</fullName>
    </submittedName>
</protein>
<evidence type="ECO:0000256" key="4">
    <source>
        <dbReference type="ARBA" id="ARBA00022989"/>
    </source>
</evidence>
<evidence type="ECO:0000256" key="5">
    <source>
        <dbReference type="ARBA" id="ARBA00023136"/>
    </source>
</evidence>
<dbReference type="CDD" id="cd06173">
    <property type="entry name" value="MFS_MefA_like"/>
    <property type="match status" value="1"/>
</dbReference>
<dbReference type="eggNOG" id="COG2814">
    <property type="taxonomic scope" value="Bacteria"/>
</dbReference>
<dbReference type="KEGG" id="ttr:Tter_0516"/>